<organism evidence="1 2">
    <name type="scientific">Marine Group I thaumarchaeote</name>
    <dbReference type="NCBI Taxonomy" id="2511932"/>
    <lineage>
        <taxon>Archaea</taxon>
        <taxon>Nitrososphaerota</taxon>
        <taxon>Marine Group I</taxon>
    </lineage>
</organism>
<accession>A0A7K4MWM8</accession>
<gene>
    <name evidence="1" type="ORF">HX858_09075</name>
</gene>
<protein>
    <submittedName>
        <fullName evidence="1">Uncharacterized protein</fullName>
    </submittedName>
</protein>
<sequence length="69" mass="7913">MAEEETKNKEEYDICVSCGKVTSYKKTDHIVYRSGYMEGAGQLCFVCSQTKKLHKTGSYDKNPEFTRYG</sequence>
<dbReference type="AlphaFoldDB" id="A0A7K4MWM8"/>
<comment type="caution">
    <text evidence="1">The sequence shown here is derived from an EMBL/GenBank/DDBJ whole genome shotgun (WGS) entry which is preliminary data.</text>
</comment>
<reference evidence="1 2" key="1">
    <citation type="journal article" date="2019" name="Environ. Microbiol.">
        <title>Genomics insights into ecotype formation of ammonia-oxidizing archaea in the deep ocean.</title>
        <authorList>
            <person name="Wang Y."/>
            <person name="Huang J.M."/>
            <person name="Cui G.J."/>
            <person name="Nunoura T."/>
            <person name="Takaki Y."/>
            <person name="Li W.L."/>
            <person name="Li J."/>
            <person name="Gao Z.M."/>
            <person name="Takai K."/>
            <person name="Zhang A.Q."/>
            <person name="Stepanauskas R."/>
        </authorList>
    </citation>
    <scope>NUCLEOTIDE SEQUENCE [LARGE SCALE GENOMIC DNA]</scope>
    <source>
        <strain evidence="1 2">L15a</strain>
    </source>
</reference>
<dbReference type="Proteomes" id="UP000575480">
    <property type="component" value="Unassembled WGS sequence"/>
</dbReference>
<name>A0A7K4MWM8_9ARCH</name>
<dbReference type="EMBL" id="JACATH010000022">
    <property type="protein sequence ID" value="NWJ57877.1"/>
    <property type="molecule type" value="Genomic_DNA"/>
</dbReference>
<proteinExistence type="predicted"/>
<evidence type="ECO:0000313" key="1">
    <source>
        <dbReference type="EMBL" id="NWJ57877.1"/>
    </source>
</evidence>
<evidence type="ECO:0000313" key="2">
    <source>
        <dbReference type="Proteomes" id="UP000575480"/>
    </source>
</evidence>